<dbReference type="AlphaFoldDB" id="A0A969TVM8"/>
<dbReference type="RefSeq" id="WP_168007581.1">
    <property type="nucleotide sequence ID" value="NZ_JAATHJ010000019.1"/>
</dbReference>
<gene>
    <name evidence="1" type="ORF">HCN83_11820</name>
</gene>
<accession>A0A969TVM8</accession>
<dbReference type="EMBL" id="JAATHJ010000019">
    <property type="protein sequence ID" value="NJP38272.1"/>
    <property type="molecule type" value="Genomic_DNA"/>
</dbReference>
<keyword evidence="2" id="KW-1185">Reference proteome</keyword>
<comment type="caution">
    <text evidence="1">The sequence shown here is derived from an EMBL/GenBank/DDBJ whole genome shotgun (WGS) entry which is preliminary data.</text>
</comment>
<dbReference type="Proteomes" id="UP000752012">
    <property type="component" value="Unassembled WGS sequence"/>
</dbReference>
<evidence type="ECO:0000313" key="2">
    <source>
        <dbReference type="Proteomes" id="UP000752012"/>
    </source>
</evidence>
<evidence type="ECO:0000313" key="1">
    <source>
        <dbReference type="EMBL" id="NJP38272.1"/>
    </source>
</evidence>
<organism evidence="1 2">
    <name type="scientific">Alkalicoccus luteus</name>
    <dbReference type="NCBI Taxonomy" id="1237094"/>
    <lineage>
        <taxon>Bacteria</taxon>
        <taxon>Bacillati</taxon>
        <taxon>Bacillota</taxon>
        <taxon>Bacilli</taxon>
        <taxon>Bacillales</taxon>
        <taxon>Bacillaceae</taxon>
        <taxon>Alkalicoccus</taxon>
    </lineage>
</organism>
<name>A0A969TVM8_9BACI</name>
<reference evidence="1 2" key="1">
    <citation type="submission" date="2020-03" db="EMBL/GenBank/DDBJ databases">
        <title>Assessment of the enzymatic potential of alkaline-tolerant lipase obtained from Bacillus luteus H11 (technogenic soil) for the bioremediation of saline soils contaminated with petroleum substances.</title>
        <authorList>
            <person name="Kalwasinska A."/>
        </authorList>
    </citation>
    <scope>NUCLEOTIDE SEQUENCE [LARGE SCALE GENOMIC DNA]</scope>
    <source>
        <strain evidence="1 2">H11</strain>
    </source>
</reference>
<proteinExistence type="predicted"/>
<sequence length="80" mass="9346">MKIIPFDHTWPYEVQMGDIYVDECPYCGAYSVLTHMKQATLKRARDGIKTRLNLPCCRSTMVILEADDDYFWADEPLRKA</sequence>
<protein>
    <submittedName>
        <fullName evidence="1">Uncharacterized protein</fullName>
    </submittedName>
</protein>